<proteinExistence type="predicted"/>
<accession>A0A9P8M2K1</accession>
<reference evidence="1 2" key="1">
    <citation type="journal article" date="2014" name="PLoS Genet.">
        <title>The Genome of Spironucleus salmonicida Highlights a Fish Pathogen Adapted to Fluctuating Environments.</title>
        <authorList>
            <person name="Xu F."/>
            <person name="Jerlstrom-Hultqvist J."/>
            <person name="Einarsson E."/>
            <person name="Astvaldsson A."/>
            <person name="Svard S.G."/>
            <person name="Andersson J.O."/>
        </authorList>
    </citation>
    <scope>NUCLEOTIDE SEQUENCE [LARGE SCALE GENOMIC DNA]</scope>
    <source>
        <strain evidence="1 2">ATCC 50377</strain>
    </source>
</reference>
<dbReference type="KEGG" id="ssao:94295115"/>
<keyword evidence="2" id="KW-1185">Reference proteome</keyword>
<dbReference type="EMBL" id="AUWU02000001">
    <property type="protein sequence ID" value="KAH0577738.1"/>
    <property type="molecule type" value="Genomic_DNA"/>
</dbReference>
<name>A0A9P8M2K1_9EUKA</name>
<dbReference type="Proteomes" id="UP000018208">
    <property type="component" value="Unassembled WGS sequence"/>
</dbReference>
<dbReference type="AlphaFoldDB" id="A0A9P8M2K1"/>
<dbReference type="GeneID" id="94295115"/>
<protein>
    <submittedName>
        <fullName evidence="1">Uncharacterized protein</fullName>
    </submittedName>
</protein>
<organism evidence="1 2">
    <name type="scientific">Spironucleus salmonicida</name>
    <dbReference type="NCBI Taxonomy" id="348837"/>
    <lineage>
        <taxon>Eukaryota</taxon>
        <taxon>Metamonada</taxon>
        <taxon>Diplomonadida</taxon>
        <taxon>Hexamitidae</taxon>
        <taxon>Hexamitinae</taxon>
        <taxon>Spironucleus</taxon>
    </lineage>
</organism>
<evidence type="ECO:0000313" key="2">
    <source>
        <dbReference type="Proteomes" id="UP000018208"/>
    </source>
</evidence>
<gene>
    <name evidence="1" type="ORF">SS50377_21092</name>
</gene>
<evidence type="ECO:0000313" key="1">
    <source>
        <dbReference type="EMBL" id="KAH0577738.1"/>
    </source>
</evidence>
<sequence>MSKLLNQQMLNNHITIQSNKLIAGLLVTYNDIFATLINVTAEDKQYQKVLVPIGQISAIYQK</sequence>
<dbReference type="RefSeq" id="XP_067768511.1">
    <property type="nucleotide sequence ID" value="XM_067905029.1"/>
</dbReference>
<comment type="caution">
    <text evidence="1">The sequence shown here is derived from an EMBL/GenBank/DDBJ whole genome shotgun (WGS) entry which is preliminary data.</text>
</comment>